<dbReference type="Proteomes" id="UP001153269">
    <property type="component" value="Unassembled WGS sequence"/>
</dbReference>
<keyword evidence="2" id="KW-1185">Reference proteome</keyword>
<dbReference type="EMBL" id="CADEAL010004469">
    <property type="protein sequence ID" value="CAB1460240.1"/>
    <property type="molecule type" value="Genomic_DNA"/>
</dbReference>
<sequence length="112" mass="12379">MGRKGLWFDSTEKQQKDEPGLICPKIPIGFSLPCVPLSKAPYSPNICSLGAVHGCSLLCVSCTRWVKSREKHSHGSSLSTKKPRNWIHPPRTCRSFMEPSFRQLLATGAGRA</sequence>
<protein>
    <submittedName>
        <fullName evidence="1">Uncharacterized protein</fullName>
    </submittedName>
</protein>
<comment type="caution">
    <text evidence="1">The sequence shown here is derived from an EMBL/GenBank/DDBJ whole genome shotgun (WGS) entry which is preliminary data.</text>
</comment>
<evidence type="ECO:0000313" key="1">
    <source>
        <dbReference type="EMBL" id="CAB1460240.1"/>
    </source>
</evidence>
<organism evidence="1 2">
    <name type="scientific">Pleuronectes platessa</name>
    <name type="common">European plaice</name>
    <dbReference type="NCBI Taxonomy" id="8262"/>
    <lineage>
        <taxon>Eukaryota</taxon>
        <taxon>Metazoa</taxon>
        <taxon>Chordata</taxon>
        <taxon>Craniata</taxon>
        <taxon>Vertebrata</taxon>
        <taxon>Euteleostomi</taxon>
        <taxon>Actinopterygii</taxon>
        <taxon>Neopterygii</taxon>
        <taxon>Teleostei</taxon>
        <taxon>Neoteleostei</taxon>
        <taxon>Acanthomorphata</taxon>
        <taxon>Carangaria</taxon>
        <taxon>Pleuronectiformes</taxon>
        <taxon>Pleuronectoidei</taxon>
        <taxon>Pleuronectidae</taxon>
        <taxon>Pleuronectes</taxon>
    </lineage>
</organism>
<dbReference type="AlphaFoldDB" id="A0A9N7W4M5"/>
<accession>A0A9N7W4M5</accession>
<gene>
    <name evidence="1" type="ORF">PLEPLA_LOCUS48091</name>
</gene>
<evidence type="ECO:0000313" key="2">
    <source>
        <dbReference type="Proteomes" id="UP001153269"/>
    </source>
</evidence>
<reference evidence="1" key="1">
    <citation type="submission" date="2020-03" db="EMBL/GenBank/DDBJ databases">
        <authorList>
            <person name="Weist P."/>
        </authorList>
    </citation>
    <scope>NUCLEOTIDE SEQUENCE</scope>
</reference>
<name>A0A9N7W4M5_PLEPL</name>
<proteinExistence type="predicted"/>